<keyword evidence="1" id="KW-0812">Transmembrane</keyword>
<name>A0A9N9EWZ9_9GLOM</name>
<accession>A0A9N9EWZ9</accession>
<comment type="caution">
    <text evidence="2">The sequence shown here is derived from an EMBL/GenBank/DDBJ whole genome shotgun (WGS) entry which is preliminary data.</text>
</comment>
<feature type="non-terminal residue" evidence="2">
    <location>
        <position position="1"/>
    </location>
</feature>
<keyword evidence="1" id="KW-0472">Membrane</keyword>
<organism evidence="2 3">
    <name type="scientific">Acaulospora morrowiae</name>
    <dbReference type="NCBI Taxonomy" id="94023"/>
    <lineage>
        <taxon>Eukaryota</taxon>
        <taxon>Fungi</taxon>
        <taxon>Fungi incertae sedis</taxon>
        <taxon>Mucoromycota</taxon>
        <taxon>Glomeromycotina</taxon>
        <taxon>Glomeromycetes</taxon>
        <taxon>Diversisporales</taxon>
        <taxon>Acaulosporaceae</taxon>
        <taxon>Acaulospora</taxon>
    </lineage>
</organism>
<keyword evidence="3" id="KW-1185">Reference proteome</keyword>
<keyword evidence="1" id="KW-1133">Transmembrane helix</keyword>
<protein>
    <submittedName>
        <fullName evidence="2">7157_t:CDS:1</fullName>
    </submittedName>
</protein>
<dbReference type="Proteomes" id="UP000789342">
    <property type="component" value="Unassembled WGS sequence"/>
</dbReference>
<gene>
    <name evidence="2" type="ORF">AMORRO_LOCUS11854</name>
</gene>
<evidence type="ECO:0000313" key="3">
    <source>
        <dbReference type="Proteomes" id="UP000789342"/>
    </source>
</evidence>
<proteinExistence type="predicted"/>
<sequence>TFVVIESNLAILQRVSIVSIAVRYIILGTGLSLLIYPSIAPFQSS</sequence>
<dbReference type="AlphaFoldDB" id="A0A9N9EWZ9"/>
<dbReference type="EMBL" id="CAJVPV010016089">
    <property type="protein sequence ID" value="CAG8696033.1"/>
    <property type="molecule type" value="Genomic_DNA"/>
</dbReference>
<evidence type="ECO:0000256" key="1">
    <source>
        <dbReference type="SAM" id="Phobius"/>
    </source>
</evidence>
<reference evidence="2" key="1">
    <citation type="submission" date="2021-06" db="EMBL/GenBank/DDBJ databases">
        <authorList>
            <person name="Kallberg Y."/>
            <person name="Tangrot J."/>
            <person name="Rosling A."/>
        </authorList>
    </citation>
    <scope>NUCLEOTIDE SEQUENCE</scope>
    <source>
        <strain evidence="2">CL551</strain>
    </source>
</reference>
<evidence type="ECO:0000313" key="2">
    <source>
        <dbReference type="EMBL" id="CAG8696033.1"/>
    </source>
</evidence>
<feature type="transmembrane region" description="Helical" evidence="1">
    <location>
        <begin position="21"/>
        <end position="39"/>
    </location>
</feature>